<accession>R9I7D6</accession>
<proteinExistence type="predicted"/>
<name>R9I7D6_9BACT</name>
<comment type="caution">
    <text evidence="1">The sequence shown here is derived from an EMBL/GenBank/DDBJ whole genome shotgun (WGS) entry which is preliminary data.</text>
</comment>
<dbReference type="HOGENOM" id="CLU_3247302_0_0_10"/>
<keyword evidence="2" id="KW-1185">Reference proteome</keyword>
<evidence type="ECO:0000313" key="1">
    <source>
        <dbReference type="EMBL" id="EOS12041.1"/>
    </source>
</evidence>
<reference evidence="1 2" key="1">
    <citation type="submission" date="2013-04" db="EMBL/GenBank/DDBJ databases">
        <title>The Genome Sequence of Bacteroides massiliensis dnLKV3.</title>
        <authorList>
            <consortium name="The Broad Institute Genomics Platform"/>
            <consortium name="The Broad Institute Genome Sequencing Center for Infectious Disease"/>
            <person name="Earl A."/>
            <person name="Xavier R."/>
            <person name="Kuhn K."/>
            <person name="Stappenbeck T."/>
            <person name="Walker B."/>
            <person name="Young S."/>
            <person name="Zeng Q."/>
            <person name="Gargeya S."/>
            <person name="Fitzgerald M."/>
            <person name="Haas B."/>
            <person name="Abouelleil A."/>
            <person name="Allen A.W."/>
            <person name="Alvarado L."/>
            <person name="Arachchi H.M."/>
            <person name="Berlin A.M."/>
            <person name="Chapman S.B."/>
            <person name="Gainer-Dewar J."/>
            <person name="Goldberg J."/>
            <person name="Griggs A."/>
            <person name="Gujja S."/>
            <person name="Hansen M."/>
            <person name="Howarth C."/>
            <person name="Imamovic A."/>
            <person name="Ireland A."/>
            <person name="Larimer J."/>
            <person name="McCowan C."/>
            <person name="Murphy C."/>
            <person name="Pearson M."/>
            <person name="Poon T.W."/>
            <person name="Priest M."/>
            <person name="Roberts A."/>
            <person name="Saif S."/>
            <person name="Shea T."/>
            <person name="Sisk P."/>
            <person name="Sykes S."/>
            <person name="Wortman J."/>
            <person name="Nusbaum C."/>
            <person name="Birren B."/>
        </authorList>
    </citation>
    <scope>NUCLEOTIDE SEQUENCE [LARGE SCALE GENOMIC DNA]</scope>
    <source>
        <strain evidence="2">dnLKV3</strain>
    </source>
</reference>
<dbReference type="STRING" id="1235788.C802_02618"/>
<gene>
    <name evidence="1" type="ORF">C802_02618</name>
</gene>
<evidence type="ECO:0000313" key="2">
    <source>
        <dbReference type="Proteomes" id="UP000014200"/>
    </source>
</evidence>
<protein>
    <submittedName>
        <fullName evidence="1">Uncharacterized protein</fullName>
    </submittedName>
</protein>
<dbReference type="PATRIC" id="fig|1235788.3.peg.2683"/>
<dbReference type="Proteomes" id="UP000014200">
    <property type="component" value="Unassembled WGS sequence"/>
</dbReference>
<dbReference type="AlphaFoldDB" id="R9I7D6"/>
<organism evidence="1 2">
    <name type="scientific">Phocaeicola sartorii</name>
    <dbReference type="NCBI Taxonomy" id="671267"/>
    <lineage>
        <taxon>Bacteria</taxon>
        <taxon>Pseudomonadati</taxon>
        <taxon>Bacteroidota</taxon>
        <taxon>Bacteroidia</taxon>
        <taxon>Bacteroidales</taxon>
        <taxon>Bacteroidaceae</taxon>
        <taxon>Phocaeicola</taxon>
    </lineage>
</organism>
<dbReference type="EMBL" id="ASSP01000016">
    <property type="protein sequence ID" value="EOS12041.1"/>
    <property type="molecule type" value="Genomic_DNA"/>
</dbReference>
<sequence>MFQNPLDKGFYKLLKLKRLLFKNKKQEKSDLFFQKFISKFAL</sequence>